<evidence type="ECO:0000313" key="15">
    <source>
        <dbReference type="EMBL" id="CAB3984457.1"/>
    </source>
</evidence>
<dbReference type="InterPro" id="IPR003958">
    <property type="entry name" value="CBFA_NFYB_domain"/>
</dbReference>
<feature type="domain" description="Transcription factor CBF/NF-Y/archaeal histone" evidence="14">
    <location>
        <begin position="9"/>
        <end position="73"/>
    </location>
</feature>
<evidence type="ECO:0000256" key="11">
    <source>
        <dbReference type="ARBA" id="ARBA00077179"/>
    </source>
</evidence>
<dbReference type="Pfam" id="PF00808">
    <property type="entry name" value="CBFD_NFYB_HMF"/>
    <property type="match status" value="1"/>
</dbReference>
<accession>A0A6S7G6L0</accession>
<comment type="caution">
    <text evidence="15">The sequence shown here is derived from an EMBL/GenBank/DDBJ whole genome shotgun (WGS) entry which is preliminary data.</text>
</comment>
<dbReference type="AlphaFoldDB" id="A0A6S7G6L0"/>
<evidence type="ECO:0000256" key="3">
    <source>
        <dbReference type="ARBA" id="ARBA00022553"/>
    </source>
</evidence>
<dbReference type="GO" id="GO:0001046">
    <property type="term" value="F:core promoter sequence-specific DNA binding"/>
    <property type="evidence" value="ECO:0007669"/>
    <property type="project" value="TreeGrafter"/>
</dbReference>
<proteinExistence type="inferred from homology"/>
<evidence type="ECO:0000256" key="13">
    <source>
        <dbReference type="SAM" id="MobiDB-lite"/>
    </source>
</evidence>
<feature type="compositionally biased region" description="Basic residues" evidence="13">
    <location>
        <begin position="123"/>
        <end position="133"/>
    </location>
</feature>
<reference evidence="15" key="1">
    <citation type="submission" date="2020-04" db="EMBL/GenBank/DDBJ databases">
        <authorList>
            <person name="Alioto T."/>
            <person name="Alioto T."/>
            <person name="Gomez Garrido J."/>
        </authorList>
    </citation>
    <scope>NUCLEOTIDE SEQUENCE</scope>
    <source>
        <strain evidence="15">A484AB</strain>
    </source>
</reference>
<keyword evidence="3" id="KW-0597">Phosphoprotein</keyword>
<organism evidence="15 16">
    <name type="scientific">Paramuricea clavata</name>
    <name type="common">Red gorgonian</name>
    <name type="synonym">Violescent sea-whip</name>
    <dbReference type="NCBI Taxonomy" id="317549"/>
    <lineage>
        <taxon>Eukaryota</taxon>
        <taxon>Metazoa</taxon>
        <taxon>Cnidaria</taxon>
        <taxon>Anthozoa</taxon>
        <taxon>Octocorallia</taxon>
        <taxon>Malacalcyonacea</taxon>
        <taxon>Plexauridae</taxon>
        <taxon>Paramuricea</taxon>
    </lineage>
</organism>
<feature type="compositionally biased region" description="Acidic residues" evidence="13">
    <location>
        <begin position="94"/>
        <end position="103"/>
    </location>
</feature>
<evidence type="ECO:0000256" key="10">
    <source>
        <dbReference type="ARBA" id="ARBA00072760"/>
    </source>
</evidence>
<comment type="subcellular location">
    <subcellularLocation>
        <location evidence="1">Nucleus</location>
    </subcellularLocation>
</comment>
<evidence type="ECO:0000256" key="5">
    <source>
        <dbReference type="ARBA" id="ARBA00023125"/>
    </source>
</evidence>
<evidence type="ECO:0000313" key="16">
    <source>
        <dbReference type="Proteomes" id="UP001152795"/>
    </source>
</evidence>
<evidence type="ECO:0000256" key="7">
    <source>
        <dbReference type="ARBA" id="ARBA00023242"/>
    </source>
</evidence>
<evidence type="ECO:0000256" key="4">
    <source>
        <dbReference type="ARBA" id="ARBA00023015"/>
    </source>
</evidence>
<dbReference type="InterPro" id="IPR009072">
    <property type="entry name" value="Histone-fold"/>
</dbReference>
<keyword evidence="16" id="KW-1185">Reference proteome</keyword>
<keyword evidence="4" id="KW-0805">Transcription regulation</keyword>
<keyword evidence="6" id="KW-0804">Transcription</keyword>
<dbReference type="EMBL" id="CACRXK020000741">
    <property type="protein sequence ID" value="CAB3984457.1"/>
    <property type="molecule type" value="Genomic_DNA"/>
</dbReference>
<dbReference type="GO" id="GO:0016251">
    <property type="term" value="F:RNA polymerase II general transcription initiation factor activity"/>
    <property type="evidence" value="ECO:0007669"/>
    <property type="project" value="TreeGrafter"/>
</dbReference>
<feature type="compositionally biased region" description="Low complexity" evidence="13">
    <location>
        <begin position="151"/>
        <end position="183"/>
    </location>
</feature>
<dbReference type="InterPro" id="IPR050568">
    <property type="entry name" value="Transcr_DNA_Rep_Reg"/>
</dbReference>
<gene>
    <name evidence="15" type="ORF">PACLA_8A074234</name>
</gene>
<evidence type="ECO:0000256" key="8">
    <source>
        <dbReference type="ARBA" id="ARBA00061393"/>
    </source>
</evidence>
<dbReference type="OrthoDB" id="653904at2759"/>
<dbReference type="GO" id="GO:0046982">
    <property type="term" value="F:protein heterodimerization activity"/>
    <property type="evidence" value="ECO:0007669"/>
    <property type="project" value="InterPro"/>
</dbReference>
<evidence type="ECO:0000256" key="6">
    <source>
        <dbReference type="ARBA" id="ARBA00023163"/>
    </source>
</evidence>
<evidence type="ECO:0000256" key="2">
    <source>
        <dbReference type="ARBA" id="ARBA00022491"/>
    </source>
</evidence>
<feature type="region of interest" description="Disordered" evidence="13">
    <location>
        <begin position="92"/>
        <end position="232"/>
    </location>
</feature>
<keyword evidence="7" id="KW-0539">Nucleus</keyword>
<dbReference type="GO" id="GO:0017054">
    <property type="term" value="C:negative cofactor 2 complex"/>
    <property type="evidence" value="ECO:0007669"/>
    <property type="project" value="TreeGrafter"/>
</dbReference>
<keyword evidence="5" id="KW-0238">DNA-binding</keyword>
<dbReference type="GO" id="GO:0000122">
    <property type="term" value="P:negative regulation of transcription by RNA polymerase II"/>
    <property type="evidence" value="ECO:0007669"/>
    <property type="project" value="UniProtKB-ARBA"/>
</dbReference>
<comment type="similarity">
    <text evidence="8">Belongs to the NC2 alpha/DRAP1 family.</text>
</comment>
<dbReference type="SUPFAM" id="SSF47113">
    <property type="entry name" value="Histone-fold"/>
    <property type="match status" value="1"/>
</dbReference>
<comment type="subunit">
    <text evidence="9">Heterodimer with DR1. Binds BTAF1.</text>
</comment>
<name>A0A6S7G6L0_PARCT</name>
<evidence type="ECO:0000259" key="14">
    <source>
        <dbReference type="Pfam" id="PF00808"/>
    </source>
</evidence>
<feature type="compositionally biased region" description="Low complexity" evidence="13">
    <location>
        <begin position="192"/>
        <end position="213"/>
    </location>
</feature>
<protein>
    <recommendedName>
        <fullName evidence="10">Dr1-associated corepressor</fullName>
    </recommendedName>
    <alternativeName>
        <fullName evidence="11">Dr1-associated protein 1</fullName>
    </alternativeName>
    <alternativeName>
        <fullName evidence="12">Negative cofactor 2-alpha</fullName>
    </alternativeName>
</protein>
<dbReference type="CDD" id="cd22906">
    <property type="entry name" value="HFD_DRAP1"/>
    <property type="match status" value="1"/>
</dbReference>
<evidence type="ECO:0000256" key="1">
    <source>
        <dbReference type="ARBA" id="ARBA00004123"/>
    </source>
</evidence>
<feature type="compositionally biased region" description="Acidic residues" evidence="13">
    <location>
        <begin position="139"/>
        <end position="150"/>
    </location>
</feature>
<evidence type="ECO:0000256" key="9">
    <source>
        <dbReference type="ARBA" id="ARBA00066085"/>
    </source>
</evidence>
<keyword evidence="2" id="KW-0678">Repressor</keyword>
<dbReference type="Proteomes" id="UP001152795">
    <property type="component" value="Unassembled WGS sequence"/>
</dbReference>
<dbReference type="PANTHER" id="PTHR10252">
    <property type="entry name" value="HISTONE-LIKE TRANSCRIPTION FACTOR CCAAT-RELATED"/>
    <property type="match status" value="1"/>
</dbReference>
<evidence type="ECO:0000256" key="12">
    <source>
        <dbReference type="ARBA" id="ARBA00078501"/>
    </source>
</evidence>
<dbReference type="Gene3D" id="1.10.20.10">
    <property type="entry name" value="Histone, subunit A"/>
    <property type="match status" value="1"/>
</dbReference>
<dbReference type="PANTHER" id="PTHR10252:SF5">
    <property type="entry name" value="DR1-ASSOCIATED COREPRESSOR"/>
    <property type="match status" value="1"/>
</dbReference>
<dbReference type="FunFam" id="1.10.20.10:FF:000032">
    <property type="entry name" value="dr1-associated corepressor isoform X1"/>
    <property type="match status" value="1"/>
</dbReference>
<sequence>MPTKKKYNARFPPARIKKIMQTDEDIGKVAAPVPVILSKALEIFMQSLLETACKNTQARHAKTMSTAHLKQCITSESQFDFLKELVNNIPDLPANEEEADDLDEPKPKRKKMAASATTTRKEKAPRKQRTKKEKHVDSDSDEDYASDEGESSNSTGSGSNPGVPTNSHLNTDSTSGNSSSTLTKPMVNDNVLPPSSLLQPSTSTTSLLLPNTSIPAPSLFRAAHSEDDDYDS</sequence>